<dbReference type="Gene3D" id="3.40.50.2000">
    <property type="entry name" value="Glycogen Phosphorylase B"/>
    <property type="match status" value="2"/>
</dbReference>
<feature type="domain" description="Glycosyl transferase family 1" evidence="1">
    <location>
        <begin position="196"/>
        <end position="355"/>
    </location>
</feature>
<dbReference type="GO" id="GO:0016757">
    <property type="term" value="F:glycosyltransferase activity"/>
    <property type="evidence" value="ECO:0007669"/>
    <property type="project" value="InterPro"/>
</dbReference>
<dbReference type="PANTHER" id="PTHR12526">
    <property type="entry name" value="GLYCOSYLTRANSFERASE"/>
    <property type="match status" value="1"/>
</dbReference>
<dbReference type="Proteomes" id="UP000182379">
    <property type="component" value="Unassembled WGS sequence"/>
</dbReference>
<comment type="caution">
    <text evidence="3">The sequence shown here is derived from an EMBL/GenBank/DDBJ whole genome shotgun (WGS) entry which is preliminary data.</text>
</comment>
<dbReference type="CDD" id="cd03820">
    <property type="entry name" value="GT4_AmsD-like"/>
    <property type="match status" value="1"/>
</dbReference>
<accession>A0A1H2USE9</accession>
<evidence type="ECO:0000313" key="3">
    <source>
        <dbReference type="EMBL" id="SDW59056.1"/>
    </source>
</evidence>
<dbReference type="SUPFAM" id="SSF53756">
    <property type="entry name" value="UDP-Glycosyltransferase/glycogen phosphorylase"/>
    <property type="match status" value="1"/>
</dbReference>
<dbReference type="InterPro" id="IPR001296">
    <property type="entry name" value="Glyco_trans_1"/>
</dbReference>
<dbReference type="PANTHER" id="PTHR12526:SF630">
    <property type="entry name" value="GLYCOSYLTRANSFERASE"/>
    <property type="match status" value="1"/>
</dbReference>
<dbReference type="AlphaFoldDB" id="A0A1H2USE9"/>
<feature type="domain" description="Glycosyltransferase subfamily 4-like N-terminal" evidence="2">
    <location>
        <begin position="19"/>
        <end position="187"/>
    </location>
</feature>
<name>A0A1H2USE9_ACIFE</name>
<proteinExistence type="predicted"/>
<organism evidence="3 4">
    <name type="scientific">Acidaminococcus fermentans</name>
    <dbReference type="NCBI Taxonomy" id="905"/>
    <lineage>
        <taxon>Bacteria</taxon>
        <taxon>Bacillati</taxon>
        <taxon>Bacillota</taxon>
        <taxon>Negativicutes</taxon>
        <taxon>Acidaminococcales</taxon>
        <taxon>Acidaminococcaceae</taxon>
        <taxon>Acidaminococcus</taxon>
    </lineage>
</organism>
<dbReference type="EMBL" id="FNOP01000003">
    <property type="protein sequence ID" value="SDW59056.1"/>
    <property type="molecule type" value="Genomic_DNA"/>
</dbReference>
<keyword evidence="3" id="KW-0808">Transferase</keyword>
<evidence type="ECO:0000259" key="1">
    <source>
        <dbReference type="Pfam" id="PF00534"/>
    </source>
</evidence>
<dbReference type="Pfam" id="PF00534">
    <property type="entry name" value="Glycos_transf_1"/>
    <property type="match status" value="1"/>
</dbReference>
<sequence>MSKIIKKSVVFIRSDLNTVGGGERVTVNLCNSLFPYFNTYLVNNYPNKSAYDILPDIQTVYLTKRKRKLRYTFIPSVIQLRMLLKEKHIDAIVCVGMTDVLETFFACFCLNTQKYFYEQSTLNKFLPSNNTKKYSTKKKAFSHFQQWIINHFFDKILVLTQKEKNNYINKFNIKNDKIAVIPNFLDEKLEKTPYHYNSQSKKIITVGRIDYAKGYEILIKVAQIVLKNNPDWQWHIYGEGDIEYSRYIQNLIDESSLKNKVILKGTRKNIYNIYPEYALQVVTSRYEGFSMVLLEGKANSLPAISFDIYSGPSDLIMNGINGYLIPPGDINEMANKINELIKNEQKRIDFSQHARDNIDKFIKNNVILKWVALLK</sequence>
<gene>
    <name evidence="3" type="ORF">SAMN05216495_10314</name>
</gene>
<evidence type="ECO:0000259" key="2">
    <source>
        <dbReference type="Pfam" id="PF13439"/>
    </source>
</evidence>
<protein>
    <submittedName>
        <fullName evidence="3">Glycosyltransferase involved in cell wall bisynthesis</fullName>
    </submittedName>
</protein>
<dbReference type="InterPro" id="IPR028098">
    <property type="entry name" value="Glyco_trans_4-like_N"/>
</dbReference>
<reference evidence="3 4" key="1">
    <citation type="submission" date="2016-10" db="EMBL/GenBank/DDBJ databases">
        <authorList>
            <person name="Varghese N."/>
            <person name="Submissions S."/>
        </authorList>
    </citation>
    <scope>NUCLEOTIDE SEQUENCE [LARGE SCALE GENOMIC DNA]</scope>
    <source>
        <strain evidence="3 4">WCC6</strain>
    </source>
</reference>
<dbReference type="RefSeq" id="WP_074704653.1">
    <property type="nucleotide sequence ID" value="NZ_FNOP01000003.1"/>
</dbReference>
<dbReference type="Pfam" id="PF13439">
    <property type="entry name" value="Glyco_transf_4"/>
    <property type="match status" value="1"/>
</dbReference>
<evidence type="ECO:0000313" key="4">
    <source>
        <dbReference type="Proteomes" id="UP000182379"/>
    </source>
</evidence>